<reference evidence="1 2" key="1">
    <citation type="journal article" date="2014" name="Nat. Genet.">
        <title>Genome sequence of the hot pepper provides insights into the evolution of pungency in Capsicum species.</title>
        <authorList>
            <person name="Kim S."/>
            <person name="Park M."/>
            <person name="Yeom S.I."/>
            <person name="Kim Y.M."/>
            <person name="Lee J.M."/>
            <person name="Lee H.A."/>
            <person name="Seo E."/>
            <person name="Choi J."/>
            <person name="Cheong K."/>
            <person name="Kim K.T."/>
            <person name="Jung K."/>
            <person name="Lee G.W."/>
            <person name="Oh S.K."/>
            <person name="Bae C."/>
            <person name="Kim S.B."/>
            <person name="Lee H.Y."/>
            <person name="Kim S.Y."/>
            <person name="Kim M.S."/>
            <person name="Kang B.C."/>
            <person name="Jo Y.D."/>
            <person name="Yang H.B."/>
            <person name="Jeong H.J."/>
            <person name="Kang W.H."/>
            <person name="Kwon J.K."/>
            <person name="Shin C."/>
            <person name="Lim J.Y."/>
            <person name="Park J.H."/>
            <person name="Huh J.H."/>
            <person name="Kim J.S."/>
            <person name="Kim B.D."/>
            <person name="Cohen O."/>
            <person name="Paran I."/>
            <person name="Suh M.C."/>
            <person name="Lee S.B."/>
            <person name="Kim Y.K."/>
            <person name="Shin Y."/>
            <person name="Noh S.J."/>
            <person name="Park J."/>
            <person name="Seo Y.S."/>
            <person name="Kwon S.Y."/>
            <person name="Kim H.A."/>
            <person name="Park J.M."/>
            <person name="Kim H.J."/>
            <person name="Choi S.B."/>
            <person name="Bosland P.W."/>
            <person name="Reeves G."/>
            <person name="Jo S.H."/>
            <person name="Lee B.W."/>
            <person name="Cho H.T."/>
            <person name="Choi H.S."/>
            <person name="Lee M.S."/>
            <person name="Yu Y."/>
            <person name="Do Choi Y."/>
            <person name="Park B.S."/>
            <person name="van Deynze A."/>
            <person name="Ashrafi H."/>
            <person name="Hill T."/>
            <person name="Kim W.T."/>
            <person name="Pai H.S."/>
            <person name="Ahn H.K."/>
            <person name="Yeam I."/>
            <person name="Giovannoni J.J."/>
            <person name="Rose J.K."/>
            <person name="Sorensen I."/>
            <person name="Lee S.J."/>
            <person name="Kim R.W."/>
            <person name="Choi I.Y."/>
            <person name="Choi B.S."/>
            <person name="Lim J.S."/>
            <person name="Lee Y.H."/>
            <person name="Choi D."/>
        </authorList>
    </citation>
    <scope>NUCLEOTIDE SEQUENCE [LARGE SCALE GENOMIC DNA]</scope>
    <source>
        <strain evidence="2">cv. CM334</strain>
    </source>
</reference>
<reference evidence="1 2" key="2">
    <citation type="journal article" date="2017" name="Genome Biol.">
        <title>New reference genome sequences of hot pepper reveal the massive evolution of plant disease-resistance genes by retroduplication.</title>
        <authorList>
            <person name="Kim S."/>
            <person name="Park J."/>
            <person name="Yeom S.I."/>
            <person name="Kim Y.M."/>
            <person name="Seo E."/>
            <person name="Kim K.T."/>
            <person name="Kim M.S."/>
            <person name="Lee J.M."/>
            <person name="Cheong K."/>
            <person name="Shin H.S."/>
            <person name="Kim S.B."/>
            <person name="Han K."/>
            <person name="Lee J."/>
            <person name="Park M."/>
            <person name="Lee H.A."/>
            <person name="Lee H.Y."/>
            <person name="Lee Y."/>
            <person name="Oh S."/>
            <person name="Lee J.H."/>
            <person name="Choi E."/>
            <person name="Choi E."/>
            <person name="Lee S.E."/>
            <person name="Jeon J."/>
            <person name="Kim H."/>
            <person name="Choi G."/>
            <person name="Song H."/>
            <person name="Lee J."/>
            <person name="Lee S.C."/>
            <person name="Kwon J.K."/>
            <person name="Lee H.Y."/>
            <person name="Koo N."/>
            <person name="Hong Y."/>
            <person name="Kim R.W."/>
            <person name="Kang W.H."/>
            <person name="Huh J.H."/>
            <person name="Kang B.C."/>
            <person name="Yang T.J."/>
            <person name="Lee Y.H."/>
            <person name="Bennetzen J.L."/>
            <person name="Choi D."/>
        </authorList>
    </citation>
    <scope>NUCLEOTIDE SEQUENCE [LARGE SCALE GENOMIC DNA]</scope>
    <source>
        <strain evidence="2">cv. CM334</strain>
    </source>
</reference>
<organism evidence="1 2">
    <name type="scientific">Capsicum annuum</name>
    <name type="common">Capsicum pepper</name>
    <dbReference type="NCBI Taxonomy" id="4072"/>
    <lineage>
        <taxon>Eukaryota</taxon>
        <taxon>Viridiplantae</taxon>
        <taxon>Streptophyta</taxon>
        <taxon>Embryophyta</taxon>
        <taxon>Tracheophyta</taxon>
        <taxon>Spermatophyta</taxon>
        <taxon>Magnoliopsida</taxon>
        <taxon>eudicotyledons</taxon>
        <taxon>Gunneridae</taxon>
        <taxon>Pentapetalae</taxon>
        <taxon>asterids</taxon>
        <taxon>lamiids</taxon>
        <taxon>Solanales</taxon>
        <taxon>Solanaceae</taxon>
        <taxon>Solanoideae</taxon>
        <taxon>Capsiceae</taxon>
        <taxon>Capsicum</taxon>
    </lineage>
</organism>
<keyword evidence="2" id="KW-1185">Reference proteome</keyword>
<proteinExistence type="predicted"/>
<gene>
    <name evidence="1" type="ORF">T459_24852</name>
</gene>
<dbReference type="EMBL" id="AYRZ02000010">
    <property type="protein sequence ID" value="PHT69748.1"/>
    <property type="molecule type" value="Genomic_DNA"/>
</dbReference>
<dbReference type="GO" id="GO:0006491">
    <property type="term" value="P:N-glycan processing"/>
    <property type="evidence" value="ECO:0000318"/>
    <property type="project" value="GO_Central"/>
</dbReference>
<sequence>MHYFENLLHFFHELLRVLFYLSARELERVHSHELAHSSNFRSNRRRPNILRPLSLYGYQPCKYVNRLSEFSIRNLSFTRLSAIGPGLERSERSGRYRRYSQSRNRFWGMSTITGPYPMGGTDFIIMSINVGATGRHRCFQEDAAPYRNAKVQGEVDTRCTLFPLRDFISLVFLVNEKYYASEVIKCKDGSNSFTKDRINEVFCDCLDGTAEPDCCDGSDEYDSNVNCPNTCVMGGDFSYQRRRYRSRRKQLDRIGEKSANGVNMDDSAQRLQASQHLVFPSLPCQASQPCLALTTSCLANVMSAPVPTLCHCLLHEAVLAMSQLRPCQCLCCDSTSIMTASMPVPCHHLRLANVDVIPVPCHITAACMPSQVPCACCCLKCPRQPCHHSSIPWSNILLAFGTCQGQCAP</sequence>
<dbReference type="InterPro" id="IPR039794">
    <property type="entry name" value="Gtb1-like"/>
</dbReference>
<dbReference type="Gramene" id="PHT69748">
    <property type="protein sequence ID" value="PHT69748"/>
    <property type="gene ID" value="T459_24852"/>
</dbReference>
<dbReference type="STRING" id="4072.A0A2G2YJ27"/>
<dbReference type="AlphaFoldDB" id="A0A2G2YJ27"/>
<evidence type="ECO:0000313" key="1">
    <source>
        <dbReference type="EMBL" id="PHT69748.1"/>
    </source>
</evidence>
<dbReference type="PANTHER" id="PTHR12630:SF17">
    <property type="entry name" value="EXPRESSED PROTEIN"/>
    <property type="match status" value="1"/>
</dbReference>
<dbReference type="Proteomes" id="UP000222542">
    <property type="component" value="Unassembled WGS sequence"/>
</dbReference>
<accession>A0A2G2YJ27</accession>
<evidence type="ECO:0000313" key="2">
    <source>
        <dbReference type="Proteomes" id="UP000222542"/>
    </source>
</evidence>
<dbReference type="PANTHER" id="PTHR12630">
    <property type="entry name" value="N-LINKED OLIGOSACCHARIDE PROCESSING"/>
    <property type="match status" value="1"/>
</dbReference>
<comment type="caution">
    <text evidence="1">The sequence shown here is derived from an EMBL/GenBank/DDBJ whole genome shotgun (WGS) entry which is preliminary data.</text>
</comment>
<name>A0A2G2YJ27_CAPAN</name>
<dbReference type="GO" id="GO:0017177">
    <property type="term" value="C:glucosidase II complex"/>
    <property type="evidence" value="ECO:0000318"/>
    <property type="project" value="GO_Central"/>
</dbReference>
<protein>
    <submittedName>
        <fullName evidence="1">Uncharacterized protein</fullName>
    </submittedName>
</protein>